<dbReference type="PANTHER" id="PTHR12304:SF4">
    <property type="entry name" value="URIDINE NUCLEOSIDASE"/>
    <property type="match status" value="1"/>
</dbReference>
<dbReference type="Gene3D" id="3.90.245.10">
    <property type="entry name" value="Ribonucleoside hydrolase-like"/>
    <property type="match status" value="1"/>
</dbReference>
<dbReference type="EMBL" id="FQVY01000001">
    <property type="protein sequence ID" value="SHF63608.1"/>
    <property type="molecule type" value="Genomic_DNA"/>
</dbReference>
<evidence type="ECO:0000259" key="3">
    <source>
        <dbReference type="Pfam" id="PF01156"/>
    </source>
</evidence>
<gene>
    <name evidence="4" type="ORF">SAMN05444424_0142</name>
</gene>
<dbReference type="Pfam" id="PF01156">
    <property type="entry name" value="IU_nuc_hydro"/>
    <property type="match status" value="1"/>
</dbReference>
<keyword evidence="1 4" id="KW-0378">Hydrolase</keyword>
<evidence type="ECO:0000313" key="5">
    <source>
        <dbReference type="Proteomes" id="UP000184089"/>
    </source>
</evidence>
<dbReference type="SUPFAM" id="SSF53590">
    <property type="entry name" value="Nucleoside hydrolase"/>
    <property type="match status" value="1"/>
</dbReference>
<evidence type="ECO:0000256" key="2">
    <source>
        <dbReference type="ARBA" id="ARBA00023295"/>
    </source>
</evidence>
<sequence>MEKIPVIIDCDPGHDDAIALTMALASEKLEVLGVTLVGGNQTLEKITKNCLTVLDYIGKEVPVAVGAEGPIRRELTVAANVHGESGLDGPTLPPPHSKPVSTHAVEFMRRLIEGCDRPVTLIPLGPLTNIATLFLAHPELKAKVSRISLMGGAALSGNRTPTTEFNTWQDPEATHLVFSSGIPITMCGIDITHKALIRDSDIADFRAIGNRAAVMVADLLDFFSSYYKSIGVNETPLHDPVAVAWVIEPSICRTERLNVSVDLDGEHTVGCTVTDFRGVTGKEPNCDVGLDIDREAFVGLIKELLHHYDGQVA</sequence>
<dbReference type="RefSeq" id="WP_021658569.1">
    <property type="nucleotide sequence ID" value="NZ_FQVY01000001.1"/>
</dbReference>
<dbReference type="Proteomes" id="UP000184089">
    <property type="component" value="Unassembled WGS sequence"/>
</dbReference>
<dbReference type="CDD" id="cd02651">
    <property type="entry name" value="nuc_hydro_IU_UC_XIUA"/>
    <property type="match status" value="1"/>
</dbReference>
<keyword evidence="2" id="KW-0326">Glycosidase</keyword>
<dbReference type="GO" id="GO:0008477">
    <property type="term" value="F:purine nucleosidase activity"/>
    <property type="evidence" value="ECO:0007669"/>
    <property type="project" value="TreeGrafter"/>
</dbReference>
<dbReference type="PROSITE" id="PS01247">
    <property type="entry name" value="IUNH"/>
    <property type="match status" value="1"/>
</dbReference>
<dbReference type="InterPro" id="IPR001910">
    <property type="entry name" value="Inosine/uridine_hydrolase_dom"/>
</dbReference>
<feature type="domain" description="Inosine/uridine-preferring nucleoside hydrolase" evidence="3">
    <location>
        <begin position="6"/>
        <end position="298"/>
    </location>
</feature>
<accession>A0AAQ1MBB4</accession>
<dbReference type="GO" id="GO:0045437">
    <property type="term" value="F:uridine nucleosidase activity"/>
    <property type="evidence" value="ECO:0007669"/>
    <property type="project" value="UniProtKB-ARBA"/>
</dbReference>
<proteinExistence type="predicted"/>
<dbReference type="GO" id="GO:0006152">
    <property type="term" value="P:purine nucleoside catabolic process"/>
    <property type="evidence" value="ECO:0007669"/>
    <property type="project" value="TreeGrafter"/>
</dbReference>
<dbReference type="InterPro" id="IPR015910">
    <property type="entry name" value="I/U_nuclsd_hydro_CS"/>
</dbReference>
<evidence type="ECO:0000313" key="4">
    <source>
        <dbReference type="EMBL" id="SHF63608.1"/>
    </source>
</evidence>
<dbReference type="PANTHER" id="PTHR12304">
    <property type="entry name" value="INOSINE-URIDINE PREFERRING NUCLEOSIDE HYDROLASE"/>
    <property type="match status" value="1"/>
</dbReference>
<organism evidence="4 5">
    <name type="scientific">Bittarella massiliensis</name>
    <name type="common">ex Durand et al. 2017</name>
    <dbReference type="NCBI Taxonomy" id="1720313"/>
    <lineage>
        <taxon>Bacteria</taxon>
        <taxon>Bacillati</taxon>
        <taxon>Bacillota</taxon>
        <taxon>Clostridia</taxon>
        <taxon>Eubacteriales</taxon>
        <taxon>Oscillospiraceae</taxon>
        <taxon>Bittarella (ex Durand et al. 2017)</taxon>
    </lineage>
</organism>
<reference evidence="5" key="1">
    <citation type="submission" date="2016-11" db="EMBL/GenBank/DDBJ databases">
        <authorList>
            <person name="Jaros S."/>
            <person name="Januszkiewicz K."/>
            <person name="Wedrychowicz H."/>
        </authorList>
    </citation>
    <scope>NUCLEOTIDE SEQUENCE [LARGE SCALE GENOMIC DNA]</scope>
    <source>
        <strain evidence="5">DSM 4029</strain>
    </source>
</reference>
<dbReference type="InterPro" id="IPR036452">
    <property type="entry name" value="Ribo_hydro-like"/>
</dbReference>
<protein>
    <submittedName>
        <fullName evidence="4">Pyrimidine-specific ribonucleoside hydrolase</fullName>
    </submittedName>
</protein>
<evidence type="ECO:0000256" key="1">
    <source>
        <dbReference type="ARBA" id="ARBA00022801"/>
    </source>
</evidence>
<comment type="caution">
    <text evidence="4">The sequence shown here is derived from an EMBL/GenBank/DDBJ whole genome shotgun (WGS) entry which is preliminary data.</text>
</comment>
<name>A0AAQ1MBB4_9FIRM</name>
<dbReference type="GO" id="GO:0005829">
    <property type="term" value="C:cytosol"/>
    <property type="evidence" value="ECO:0007669"/>
    <property type="project" value="TreeGrafter"/>
</dbReference>
<dbReference type="InterPro" id="IPR023186">
    <property type="entry name" value="IUNH"/>
</dbReference>
<dbReference type="AlphaFoldDB" id="A0AAQ1MBB4"/>